<sequence length="192" mass="19768">MAGRGAVARVFGVVVVAGLAAVGCGDGEQGTAAPQTSGVSVAASPTSVDAEAKVWDPCSLPDSAVSDVGMNAGSKKKDVAGVDFTGWKVCNWTDTAKKYTFSVMSSAHTLAESRQRTSEYTGWADLQVGSRNALEFRPIGSANDVACYISVEVPAGSVDFKVQNRVSAEGASEPCGEARRLSTALVQYLPAG</sequence>
<accession>A0A2N3V6E0</accession>
<gene>
    <name evidence="1" type="ORF">ATK86_1511</name>
</gene>
<dbReference type="Pfam" id="PF12079">
    <property type="entry name" value="DUF3558"/>
    <property type="match status" value="1"/>
</dbReference>
<evidence type="ECO:0000313" key="1">
    <source>
        <dbReference type="EMBL" id="PKV77182.1"/>
    </source>
</evidence>
<protein>
    <submittedName>
        <fullName evidence="1">Uncharacterized protein DUF3558</fullName>
    </submittedName>
</protein>
<dbReference type="InterPro" id="IPR024520">
    <property type="entry name" value="DUF3558"/>
</dbReference>
<dbReference type="EMBL" id="PJMW01000002">
    <property type="protein sequence ID" value="PKV77182.1"/>
    <property type="molecule type" value="Genomic_DNA"/>
</dbReference>
<reference evidence="1 2" key="1">
    <citation type="submission" date="2017-12" db="EMBL/GenBank/DDBJ databases">
        <title>Sequencing the genomes of 1000 Actinobacteria strains.</title>
        <authorList>
            <person name="Klenk H.-P."/>
        </authorList>
    </citation>
    <scope>NUCLEOTIDE SEQUENCE [LARGE SCALE GENOMIC DNA]</scope>
    <source>
        <strain evidence="1 2">DSM 44489</strain>
    </source>
</reference>
<keyword evidence="2" id="KW-1185">Reference proteome</keyword>
<dbReference type="PROSITE" id="PS51257">
    <property type="entry name" value="PROKAR_LIPOPROTEIN"/>
    <property type="match status" value="1"/>
</dbReference>
<organism evidence="1 2">
    <name type="scientific">Nocardia fluminea</name>
    <dbReference type="NCBI Taxonomy" id="134984"/>
    <lineage>
        <taxon>Bacteria</taxon>
        <taxon>Bacillati</taxon>
        <taxon>Actinomycetota</taxon>
        <taxon>Actinomycetes</taxon>
        <taxon>Mycobacteriales</taxon>
        <taxon>Nocardiaceae</taxon>
        <taxon>Nocardia</taxon>
    </lineage>
</organism>
<proteinExistence type="predicted"/>
<dbReference type="RefSeq" id="WP_101468111.1">
    <property type="nucleotide sequence ID" value="NZ_PJMW01000002.1"/>
</dbReference>
<dbReference type="OrthoDB" id="4547789at2"/>
<evidence type="ECO:0000313" key="2">
    <source>
        <dbReference type="Proteomes" id="UP000233766"/>
    </source>
</evidence>
<comment type="caution">
    <text evidence="1">The sequence shown here is derived from an EMBL/GenBank/DDBJ whole genome shotgun (WGS) entry which is preliminary data.</text>
</comment>
<dbReference type="Proteomes" id="UP000233766">
    <property type="component" value="Unassembled WGS sequence"/>
</dbReference>
<name>A0A2N3V6E0_9NOCA</name>
<dbReference type="AlphaFoldDB" id="A0A2N3V6E0"/>